<name>A0A812WY81_SYMPI</name>
<keyword evidence="5" id="KW-1185">Reference proteome</keyword>
<dbReference type="GO" id="GO:0005509">
    <property type="term" value="F:calcium ion binding"/>
    <property type="evidence" value="ECO:0007669"/>
    <property type="project" value="InterPro"/>
</dbReference>
<dbReference type="InterPro" id="IPR011992">
    <property type="entry name" value="EF-hand-dom_pair"/>
</dbReference>
<dbReference type="PROSITE" id="PS00018">
    <property type="entry name" value="EF_HAND_1"/>
    <property type="match status" value="2"/>
</dbReference>
<comment type="caution">
    <text evidence="4">The sequence shown here is derived from an EMBL/GenBank/DDBJ whole genome shotgun (WGS) entry which is preliminary data.</text>
</comment>
<dbReference type="OrthoDB" id="26525at2759"/>
<accession>A0A812WY81</accession>
<feature type="domain" description="EF-hand" evidence="3">
    <location>
        <begin position="255"/>
        <end position="290"/>
    </location>
</feature>
<dbReference type="Pfam" id="PF13499">
    <property type="entry name" value="EF-hand_7"/>
    <property type="match status" value="1"/>
</dbReference>
<proteinExistence type="predicted"/>
<feature type="region of interest" description="Disordered" evidence="2">
    <location>
        <begin position="38"/>
        <end position="83"/>
    </location>
</feature>
<dbReference type="SMART" id="SM00054">
    <property type="entry name" value="EFh"/>
    <property type="match status" value="2"/>
</dbReference>
<organism evidence="4 5">
    <name type="scientific">Symbiodinium pilosum</name>
    <name type="common">Dinoflagellate</name>
    <dbReference type="NCBI Taxonomy" id="2952"/>
    <lineage>
        <taxon>Eukaryota</taxon>
        <taxon>Sar</taxon>
        <taxon>Alveolata</taxon>
        <taxon>Dinophyceae</taxon>
        <taxon>Suessiales</taxon>
        <taxon>Symbiodiniaceae</taxon>
        <taxon>Symbiodinium</taxon>
    </lineage>
</organism>
<dbReference type="SUPFAM" id="SSF47473">
    <property type="entry name" value="EF-hand"/>
    <property type="match status" value="1"/>
</dbReference>
<feature type="non-terminal residue" evidence="4">
    <location>
        <position position="1"/>
    </location>
</feature>
<dbReference type="PROSITE" id="PS50222">
    <property type="entry name" value="EF_HAND_2"/>
    <property type="match status" value="2"/>
</dbReference>
<dbReference type="Proteomes" id="UP000649617">
    <property type="component" value="Unassembled WGS sequence"/>
</dbReference>
<dbReference type="InterPro" id="IPR018247">
    <property type="entry name" value="EF_Hand_1_Ca_BS"/>
</dbReference>
<dbReference type="Gene3D" id="1.10.238.10">
    <property type="entry name" value="EF-hand"/>
    <property type="match status" value="1"/>
</dbReference>
<dbReference type="EMBL" id="CAJNIZ010045001">
    <property type="protein sequence ID" value="CAE7707786.1"/>
    <property type="molecule type" value="Genomic_DNA"/>
</dbReference>
<reference evidence="4" key="1">
    <citation type="submission" date="2021-02" db="EMBL/GenBank/DDBJ databases">
        <authorList>
            <person name="Dougan E. K."/>
            <person name="Rhodes N."/>
            <person name="Thang M."/>
            <person name="Chan C."/>
        </authorList>
    </citation>
    <scope>NUCLEOTIDE SEQUENCE</scope>
</reference>
<feature type="domain" description="EF-hand" evidence="3">
    <location>
        <begin position="214"/>
        <end position="249"/>
    </location>
</feature>
<dbReference type="AlphaFoldDB" id="A0A812WY81"/>
<sequence>MSSHQQVSREASKLGARMCRRKTDGDSRMMDLGHFNACVPSTETGKTVHRRRRNSSKGHLYMSARRPDQPDPLPEPTKAQEPLTRHTSLPAIVDVKTEALLLSRQLHLDFQEVKDAVQELRRDHATLPNGGMELATFRECLLRAFNVKDVDARLLVDAYSQCKVAEGPVSPKRLLSWYRDHIFTFMHDQENDPAKESADALTLELAKKHHCSCIELDKVKLKFDHFDTDKSGLIEFNEFENMMYTLLHCSNKSDLPQNRIERFWHEVDLDGNGSVDFTEFTEWYLKYFALAQEHGPIE</sequence>
<gene>
    <name evidence="4" type="primary">CPK19</name>
    <name evidence="4" type="ORF">SPIL2461_LOCUS20009</name>
</gene>
<evidence type="ECO:0000259" key="3">
    <source>
        <dbReference type="PROSITE" id="PS50222"/>
    </source>
</evidence>
<evidence type="ECO:0000313" key="5">
    <source>
        <dbReference type="Proteomes" id="UP000649617"/>
    </source>
</evidence>
<keyword evidence="1" id="KW-0106">Calcium</keyword>
<evidence type="ECO:0000313" key="4">
    <source>
        <dbReference type="EMBL" id="CAE7707786.1"/>
    </source>
</evidence>
<evidence type="ECO:0000256" key="2">
    <source>
        <dbReference type="SAM" id="MobiDB-lite"/>
    </source>
</evidence>
<evidence type="ECO:0000256" key="1">
    <source>
        <dbReference type="ARBA" id="ARBA00022837"/>
    </source>
</evidence>
<dbReference type="InterPro" id="IPR002048">
    <property type="entry name" value="EF_hand_dom"/>
</dbReference>
<feature type="compositionally biased region" description="Basic residues" evidence="2">
    <location>
        <begin position="47"/>
        <end position="56"/>
    </location>
</feature>
<dbReference type="CDD" id="cd00051">
    <property type="entry name" value="EFh"/>
    <property type="match status" value="1"/>
</dbReference>
<protein>
    <submittedName>
        <fullName evidence="4">CPK19 protein</fullName>
    </submittedName>
</protein>